<keyword evidence="4" id="KW-1278">Translocase</keyword>
<keyword evidence="7" id="KW-1185">Reference proteome</keyword>
<keyword evidence="2" id="KW-0547">Nucleotide-binding</keyword>
<dbReference type="AlphaFoldDB" id="A0A366Y293"/>
<dbReference type="PANTHER" id="PTHR42794">
    <property type="entry name" value="HEMIN IMPORT ATP-BINDING PROTEIN HMUV"/>
    <property type="match status" value="1"/>
</dbReference>
<dbReference type="PANTHER" id="PTHR42794:SF1">
    <property type="entry name" value="HEMIN IMPORT ATP-BINDING PROTEIN HMUV"/>
    <property type="match status" value="1"/>
</dbReference>
<dbReference type="Gene3D" id="3.40.50.300">
    <property type="entry name" value="P-loop containing nucleotide triphosphate hydrolases"/>
    <property type="match status" value="1"/>
</dbReference>
<keyword evidence="3 6" id="KW-0067">ATP-binding</keyword>
<name>A0A366Y293_9BACI</name>
<reference evidence="6 7" key="1">
    <citation type="submission" date="2018-07" db="EMBL/GenBank/DDBJ databases">
        <title>Lottiidibacillus patelloidae gen. nov., sp. nov., isolated from the intestinal tract of a marine limpet and the reclassification of B. taeanensis BH030017T, B. algicola KMM 3737T and B. hwajinpoensis SW-72T as genus Lottiidibacillus.</title>
        <authorList>
            <person name="Liu R."/>
            <person name="Huang Z."/>
        </authorList>
    </citation>
    <scope>NUCLEOTIDE SEQUENCE [LARGE SCALE GENOMIC DNA]</scope>
    <source>
        <strain evidence="6 7">BH030017</strain>
    </source>
</reference>
<feature type="domain" description="ABC transporter" evidence="5">
    <location>
        <begin position="2"/>
        <end position="239"/>
    </location>
</feature>
<evidence type="ECO:0000259" key="5">
    <source>
        <dbReference type="PROSITE" id="PS50893"/>
    </source>
</evidence>
<sequence>MLEVKNIQGGYENETILHNLSFNVNKGEIFGVLGPNGSGKTTLLKIISGLLEPISGEVNFQGRPLQHYSAKTRAKSIAVLPQITEQAFTYSVKEVVALGRYPYQKGLFKTWSHEDEAVVKKAMEQTDVKKFEQKSLQLLSGGEKQRVFLAQALAQEPSLLLLDEPTNHLDISHQKQLLDSLKRWTTEGNLTVIAIFHDLNLASLYCDRLLLLHQGQTAAIHTPQEVLQEEKIREVYEAAIKRQPHPDLPRPMLTLMPEKISSEIERIAFSQFQIEQHENRIQVISPIPLKSFSSAVIGAGLGWYHTFVNRHVDKSYNCNHPKEEMTEFLKGHDLEPGHTVGMMTAANLKDGVIKEIGHEQFSVLIIVTAGLSNAVDVSKCDQHVFDEVHAGTINTWVFVDGELTEEAFIQGMMTAAEAKVKALHDEEIKDAVTGTTATGTSTDSILIAATQRGSKLSYAGTITPLGKTIGKGVYEATLQAVKNNKKRMKNI</sequence>
<dbReference type="Pfam" id="PF01955">
    <property type="entry name" value="CbiZ"/>
    <property type="match status" value="1"/>
</dbReference>
<dbReference type="OrthoDB" id="9787851at2"/>
<gene>
    <name evidence="6" type="ORF">DS031_07120</name>
</gene>
<dbReference type="InterPro" id="IPR027417">
    <property type="entry name" value="P-loop_NTPase"/>
</dbReference>
<dbReference type="NCBIfam" id="NF010068">
    <property type="entry name" value="PRK13548.1"/>
    <property type="match status" value="1"/>
</dbReference>
<keyword evidence="1" id="KW-0813">Transport</keyword>
<dbReference type="Pfam" id="PF00005">
    <property type="entry name" value="ABC_tran"/>
    <property type="match status" value="1"/>
</dbReference>
<evidence type="ECO:0000313" key="7">
    <source>
        <dbReference type="Proteomes" id="UP000253314"/>
    </source>
</evidence>
<proteinExistence type="predicted"/>
<evidence type="ECO:0000256" key="4">
    <source>
        <dbReference type="ARBA" id="ARBA00022967"/>
    </source>
</evidence>
<dbReference type="RefSeq" id="WP_113805238.1">
    <property type="nucleotide sequence ID" value="NZ_QOCW01000005.1"/>
</dbReference>
<dbReference type="FunFam" id="3.40.50.300:FF:000134">
    <property type="entry name" value="Iron-enterobactin ABC transporter ATP-binding protein"/>
    <property type="match status" value="1"/>
</dbReference>
<dbReference type="GO" id="GO:0016887">
    <property type="term" value="F:ATP hydrolysis activity"/>
    <property type="evidence" value="ECO:0007669"/>
    <property type="project" value="InterPro"/>
</dbReference>
<dbReference type="PROSITE" id="PS00211">
    <property type="entry name" value="ABC_TRANSPORTER_1"/>
    <property type="match status" value="1"/>
</dbReference>
<dbReference type="PROSITE" id="PS50893">
    <property type="entry name" value="ABC_TRANSPORTER_2"/>
    <property type="match status" value="1"/>
</dbReference>
<dbReference type="GO" id="GO:0005524">
    <property type="term" value="F:ATP binding"/>
    <property type="evidence" value="ECO:0007669"/>
    <property type="project" value="UniProtKB-KW"/>
</dbReference>
<dbReference type="InterPro" id="IPR002808">
    <property type="entry name" value="AdoCbi_amidolase"/>
</dbReference>
<dbReference type="InterPro" id="IPR003439">
    <property type="entry name" value="ABC_transporter-like_ATP-bd"/>
</dbReference>
<evidence type="ECO:0000256" key="2">
    <source>
        <dbReference type="ARBA" id="ARBA00022741"/>
    </source>
</evidence>
<dbReference type="SUPFAM" id="SSF52540">
    <property type="entry name" value="P-loop containing nucleoside triphosphate hydrolases"/>
    <property type="match status" value="1"/>
</dbReference>
<dbReference type="Proteomes" id="UP000253314">
    <property type="component" value="Unassembled WGS sequence"/>
</dbReference>
<comment type="caution">
    <text evidence="6">The sequence shown here is derived from an EMBL/GenBank/DDBJ whole genome shotgun (WGS) entry which is preliminary data.</text>
</comment>
<protein>
    <submittedName>
        <fullName evidence="6">Heme ABC transporter ATP-binding protein</fullName>
    </submittedName>
</protein>
<dbReference type="EMBL" id="QOCW01000005">
    <property type="protein sequence ID" value="RBW70331.1"/>
    <property type="molecule type" value="Genomic_DNA"/>
</dbReference>
<dbReference type="CDD" id="cd03214">
    <property type="entry name" value="ABC_Iron-Siderophores_B12_Hemin"/>
    <property type="match status" value="1"/>
</dbReference>
<evidence type="ECO:0000313" key="6">
    <source>
        <dbReference type="EMBL" id="RBW70331.1"/>
    </source>
</evidence>
<dbReference type="SMART" id="SM00382">
    <property type="entry name" value="AAA"/>
    <property type="match status" value="1"/>
</dbReference>
<dbReference type="InterPro" id="IPR003593">
    <property type="entry name" value="AAA+_ATPase"/>
</dbReference>
<dbReference type="InterPro" id="IPR017871">
    <property type="entry name" value="ABC_transporter-like_CS"/>
</dbReference>
<accession>A0A366Y293</accession>
<organism evidence="6 7">
    <name type="scientific">Bacillus taeanensis</name>
    <dbReference type="NCBI Taxonomy" id="273032"/>
    <lineage>
        <taxon>Bacteria</taxon>
        <taxon>Bacillati</taxon>
        <taxon>Bacillota</taxon>
        <taxon>Bacilli</taxon>
        <taxon>Bacillales</taxon>
        <taxon>Bacillaceae</taxon>
        <taxon>Bacillus</taxon>
    </lineage>
</organism>
<evidence type="ECO:0000256" key="3">
    <source>
        <dbReference type="ARBA" id="ARBA00022840"/>
    </source>
</evidence>
<evidence type="ECO:0000256" key="1">
    <source>
        <dbReference type="ARBA" id="ARBA00022448"/>
    </source>
</evidence>